<dbReference type="Pfam" id="PF13456">
    <property type="entry name" value="RVT_3"/>
    <property type="match status" value="1"/>
</dbReference>
<feature type="domain" description="RNase H type-1" evidence="1">
    <location>
        <begin position="1"/>
        <end position="53"/>
    </location>
</feature>
<gene>
    <name evidence="2" type="ORF">Dsin_012880</name>
</gene>
<dbReference type="InterPro" id="IPR002156">
    <property type="entry name" value="RNaseH_domain"/>
</dbReference>
<dbReference type="AlphaFoldDB" id="A0AAE0AJQ6"/>
<proteinExistence type="predicted"/>
<sequence length="54" mass="5832">MAEAVVILRGIIFVEKLGLIPVVIDSDALCVVQMINSGKHNNTDVGLVVRDIQD</sequence>
<evidence type="ECO:0000313" key="3">
    <source>
        <dbReference type="Proteomes" id="UP001281410"/>
    </source>
</evidence>
<keyword evidence="3" id="KW-1185">Reference proteome</keyword>
<dbReference type="Proteomes" id="UP001281410">
    <property type="component" value="Unassembled WGS sequence"/>
</dbReference>
<reference evidence="2" key="1">
    <citation type="journal article" date="2023" name="Plant J.">
        <title>Genome sequences and population genomics provide insights into the demographic history, inbreeding, and mutation load of two 'living fossil' tree species of Dipteronia.</title>
        <authorList>
            <person name="Feng Y."/>
            <person name="Comes H.P."/>
            <person name="Chen J."/>
            <person name="Zhu S."/>
            <person name="Lu R."/>
            <person name="Zhang X."/>
            <person name="Li P."/>
            <person name="Qiu J."/>
            <person name="Olsen K.M."/>
            <person name="Qiu Y."/>
        </authorList>
    </citation>
    <scope>NUCLEOTIDE SEQUENCE</scope>
    <source>
        <strain evidence="2">NBL</strain>
    </source>
</reference>
<protein>
    <recommendedName>
        <fullName evidence="1">RNase H type-1 domain-containing protein</fullName>
    </recommendedName>
</protein>
<dbReference type="GO" id="GO:0004523">
    <property type="term" value="F:RNA-DNA hybrid ribonuclease activity"/>
    <property type="evidence" value="ECO:0007669"/>
    <property type="project" value="InterPro"/>
</dbReference>
<comment type="caution">
    <text evidence="2">The sequence shown here is derived from an EMBL/GenBank/DDBJ whole genome shotgun (WGS) entry which is preliminary data.</text>
</comment>
<dbReference type="EMBL" id="JANJYJ010000004">
    <property type="protein sequence ID" value="KAK3218910.1"/>
    <property type="molecule type" value="Genomic_DNA"/>
</dbReference>
<name>A0AAE0AJQ6_9ROSI</name>
<organism evidence="2 3">
    <name type="scientific">Dipteronia sinensis</name>
    <dbReference type="NCBI Taxonomy" id="43782"/>
    <lineage>
        <taxon>Eukaryota</taxon>
        <taxon>Viridiplantae</taxon>
        <taxon>Streptophyta</taxon>
        <taxon>Embryophyta</taxon>
        <taxon>Tracheophyta</taxon>
        <taxon>Spermatophyta</taxon>
        <taxon>Magnoliopsida</taxon>
        <taxon>eudicotyledons</taxon>
        <taxon>Gunneridae</taxon>
        <taxon>Pentapetalae</taxon>
        <taxon>rosids</taxon>
        <taxon>malvids</taxon>
        <taxon>Sapindales</taxon>
        <taxon>Sapindaceae</taxon>
        <taxon>Hippocastanoideae</taxon>
        <taxon>Acereae</taxon>
        <taxon>Dipteronia</taxon>
    </lineage>
</organism>
<evidence type="ECO:0000313" key="2">
    <source>
        <dbReference type="EMBL" id="KAK3218910.1"/>
    </source>
</evidence>
<accession>A0AAE0AJQ6</accession>
<dbReference type="GO" id="GO:0003676">
    <property type="term" value="F:nucleic acid binding"/>
    <property type="evidence" value="ECO:0007669"/>
    <property type="project" value="InterPro"/>
</dbReference>
<evidence type="ECO:0000259" key="1">
    <source>
        <dbReference type="Pfam" id="PF13456"/>
    </source>
</evidence>